<organism evidence="2 3">
    <name type="scientific">Candidatus Nitrosocosmicus arcticus</name>
    <dbReference type="NCBI Taxonomy" id="2035267"/>
    <lineage>
        <taxon>Archaea</taxon>
        <taxon>Nitrososphaerota</taxon>
        <taxon>Nitrososphaeria</taxon>
        <taxon>Nitrososphaerales</taxon>
        <taxon>Nitrososphaeraceae</taxon>
        <taxon>Candidatus Nitrosocosmicus</taxon>
    </lineage>
</organism>
<feature type="domain" description="DUF2382" evidence="1">
    <location>
        <begin position="112"/>
        <end position="155"/>
    </location>
</feature>
<name>A0A557SW36_9ARCH</name>
<evidence type="ECO:0000259" key="1">
    <source>
        <dbReference type="Pfam" id="PF09557"/>
    </source>
</evidence>
<dbReference type="RefSeq" id="WP_144730446.1">
    <property type="nucleotide sequence ID" value="NZ_ML675582.1"/>
</dbReference>
<dbReference type="EMBL" id="VOAH01000006">
    <property type="protein sequence ID" value="TVP40819.1"/>
    <property type="molecule type" value="Genomic_DNA"/>
</dbReference>
<evidence type="ECO:0000313" key="2">
    <source>
        <dbReference type="EMBL" id="TVP40819.1"/>
    </source>
</evidence>
<dbReference type="OrthoDB" id="11692at2157"/>
<dbReference type="Pfam" id="PF09557">
    <property type="entry name" value="DUF2382"/>
    <property type="match status" value="1"/>
</dbReference>
<proteinExistence type="predicted"/>
<dbReference type="AlphaFoldDB" id="A0A557SW36"/>
<gene>
    <name evidence="2" type="ORF">NARC_60206</name>
</gene>
<evidence type="ECO:0000313" key="3">
    <source>
        <dbReference type="Proteomes" id="UP000315289"/>
    </source>
</evidence>
<dbReference type="InterPro" id="IPR019060">
    <property type="entry name" value="DUF2382"/>
</dbReference>
<keyword evidence="3" id="KW-1185">Reference proteome</keyword>
<protein>
    <recommendedName>
        <fullName evidence="1">DUF2382 domain-containing protein</fullName>
    </recommendedName>
</protein>
<sequence>MKIEKKWITVKKKIEIPLKYEEVFINGKMFDSYNDKEIGEIFSRIKSKISDVFLHERTGFEDNKQLDSTGSEIEIVCLEPEGKELNKNVLSEKPVSLLDGTKADINDNQQTLELWGEEIIINKKRIKLAEIVLKKYQVNEKRKIDVEVKREKLTLQFPGNLKEEIF</sequence>
<accession>A0A557SW36</accession>
<dbReference type="Proteomes" id="UP000315289">
    <property type="component" value="Unassembled WGS sequence"/>
</dbReference>
<reference evidence="2 3" key="1">
    <citation type="journal article" date="2019" name="Front. Microbiol.">
        <title>Ammonia Oxidation by the Arctic Terrestrial Thaumarchaeote Candidatus Nitrosocosmicus arcticus Is Stimulated by Increasing Temperatures.</title>
        <authorList>
            <person name="Alves R.J.E."/>
            <person name="Kerou M."/>
            <person name="Zappe A."/>
            <person name="Bittner R."/>
            <person name="Abby S.S."/>
            <person name="Schmidt H.A."/>
            <person name="Pfeifer K."/>
            <person name="Schleper C."/>
        </authorList>
    </citation>
    <scope>NUCLEOTIDE SEQUENCE [LARGE SCALE GENOMIC DNA]</scope>
    <source>
        <strain evidence="2 3">Kfb</strain>
    </source>
</reference>
<comment type="caution">
    <text evidence="2">The sequence shown here is derived from an EMBL/GenBank/DDBJ whole genome shotgun (WGS) entry which is preliminary data.</text>
</comment>